<dbReference type="DNASU" id="6251842"/>
<dbReference type="Pfam" id="PF13692">
    <property type="entry name" value="Glyco_trans_1_4"/>
    <property type="match status" value="1"/>
</dbReference>
<keyword evidence="1 3" id="KW-0808">Transferase</keyword>
<dbReference type="PhylomeDB" id="B2J8M9"/>
<dbReference type="PANTHER" id="PTHR46401:SF2">
    <property type="entry name" value="GLYCOSYLTRANSFERASE WBBK-RELATED"/>
    <property type="match status" value="1"/>
</dbReference>
<dbReference type="eggNOG" id="COG0438">
    <property type="taxonomic scope" value="Bacteria"/>
</dbReference>
<dbReference type="HOGENOM" id="CLU_009583_11_2_3"/>
<dbReference type="Pfam" id="PF13579">
    <property type="entry name" value="Glyco_trans_4_4"/>
    <property type="match status" value="1"/>
</dbReference>
<dbReference type="CAZy" id="GT4">
    <property type="family name" value="Glycosyltransferase Family 4"/>
</dbReference>
<dbReference type="Gene3D" id="3.40.50.2000">
    <property type="entry name" value="Glycogen Phosphorylase B"/>
    <property type="match status" value="2"/>
</dbReference>
<dbReference type="OrthoDB" id="9775208at2"/>
<dbReference type="InterPro" id="IPR028098">
    <property type="entry name" value="Glyco_trans_4-like_N"/>
</dbReference>
<evidence type="ECO:0000259" key="2">
    <source>
        <dbReference type="Pfam" id="PF13579"/>
    </source>
</evidence>
<dbReference type="SUPFAM" id="SSF53756">
    <property type="entry name" value="UDP-Glycosyltransferase/glycogen phosphorylase"/>
    <property type="match status" value="1"/>
</dbReference>
<name>B2J8M9_NOSP7</name>
<dbReference type="KEGG" id="npu:Npun_F2445"/>
<reference evidence="3 4" key="2">
    <citation type="journal article" date="2013" name="Plant Physiol.">
        <title>A Nostoc punctiforme Sugar Transporter Necessary to Establish a Cyanobacterium-Plant Symbiosis.</title>
        <authorList>
            <person name="Ekman M."/>
            <person name="Picossi S."/>
            <person name="Campbell E.L."/>
            <person name="Meeks J.C."/>
            <person name="Flores E."/>
        </authorList>
    </citation>
    <scope>NUCLEOTIDE SEQUENCE [LARGE SCALE GENOMIC DNA]</scope>
    <source>
        <strain evidence="4">ATCC 29133 / PCC 73102</strain>
    </source>
</reference>
<organism evidence="3 4">
    <name type="scientific">Nostoc punctiforme (strain ATCC 29133 / PCC 73102)</name>
    <dbReference type="NCBI Taxonomy" id="63737"/>
    <lineage>
        <taxon>Bacteria</taxon>
        <taxon>Bacillati</taxon>
        <taxon>Cyanobacteriota</taxon>
        <taxon>Cyanophyceae</taxon>
        <taxon>Nostocales</taxon>
        <taxon>Nostocaceae</taxon>
        <taxon>Nostoc</taxon>
    </lineage>
</organism>
<sequence>MDTRTLIYLHQYFSIPTVSGGTRSWEFSTRLVQDKWQVCMFCGDSEIHGIPAVNILKLFNTKNVSFKLNVIPLKYSNYMSFSRRIFAFLSFAVRSSLQVLREEKADLTFATSTPLTIAIPALLRKWLHGTPYIFEVRDLWPEMPIAMKAVRSPLAIFLARQLELIAYQNASHIVALSPGMKEGIVKQGISPEKVEVIPNACDNARFNISETIGLEFLRQHPELSGGPLIVYTGTFGHINGVNYLAYLASHMRNIIPEAKFLVVGSGVCESEVREASCQLGILEKNFWMWPPIPKAEMPALLSACTVATSLFKPIPEMEHNSANKFFDALAAGRPVVINYGGWQKEILEQSGAGISISSNDPKVAAIQLAKFLNSSECLQSAQAAARKLADTVFDRDILYKKLANVFQKVLNETHSDI</sequence>
<dbReference type="AlphaFoldDB" id="B2J8M9"/>
<feature type="domain" description="Glycosyltransferase subfamily 4-like N-terminal" evidence="2">
    <location>
        <begin position="86"/>
        <end position="199"/>
    </location>
</feature>
<dbReference type="GO" id="GO:0016757">
    <property type="term" value="F:glycosyltransferase activity"/>
    <property type="evidence" value="ECO:0007669"/>
    <property type="project" value="TreeGrafter"/>
</dbReference>
<dbReference type="GO" id="GO:0009103">
    <property type="term" value="P:lipopolysaccharide biosynthetic process"/>
    <property type="evidence" value="ECO:0007669"/>
    <property type="project" value="TreeGrafter"/>
</dbReference>
<evidence type="ECO:0000256" key="1">
    <source>
        <dbReference type="ARBA" id="ARBA00022679"/>
    </source>
</evidence>
<protein>
    <submittedName>
        <fullName evidence="3">Glycosyl transferase, group 1</fullName>
    </submittedName>
</protein>
<accession>B2J8M9</accession>
<dbReference type="STRING" id="63737.Npun_F2445"/>
<dbReference type="Proteomes" id="UP000001191">
    <property type="component" value="Chromosome"/>
</dbReference>
<dbReference type="RefSeq" id="WP_012409000.1">
    <property type="nucleotide sequence ID" value="NC_010628.1"/>
</dbReference>
<proteinExistence type="predicted"/>
<evidence type="ECO:0000313" key="3">
    <source>
        <dbReference type="EMBL" id="ACC81006.1"/>
    </source>
</evidence>
<gene>
    <name evidence="3" type="ordered locus">Npun_F2445</name>
</gene>
<reference evidence="4" key="1">
    <citation type="submission" date="2008-04" db="EMBL/GenBank/DDBJ databases">
        <title>Complete sequence of chromosome of Nostoc punctiforme ATCC 29133.</title>
        <authorList>
            <consortium name="US DOE Joint Genome Institute"/>
            <person name="Copeland A."/>
            <person name="Lucas S."/>
            <person name="Lapidus A."/>
            <person name="Glavina del Rio T."/>
            <person name="Dalin E."/>
            <person name="Tice H."/>
            <person name="Pitluck S."/>
            <person name="Chain P."/>
            <person name="Malfatti S."/>
            <person name="Shin M."/>
            <person name="Vergez L."/>
            <person name="Schmutz J."/>
            <person name="Larimer F."/>
            <person name="Land M."/>
            <person name="Hauser L."/>
            <person name="Kyrpides N."/>
            <person name="Kim E."/>
            <person name="Meeks J.C."/>
            <person name="Elhai J."/>
            <person name="Campbell E.L."/>
            <person name="Thiel T."/>
            <person name="Longmire J."/>
            <person name="Potts M."/>
            <person name="Atlas R."/>
        </authorList>
    </citation>
    <scope>NUCLEOTIDE SEQUENCE [LARGE SCALE GENOMIC DNA]</scope>
    <source>
        <strain evidence="4">ATCC 29133 / PCC 73102</strain>
    </source>
</reference>
<dbReference type="PANTHER" id="PTHR46401">
    <property type="entry name" value="GLYCOSYLTRANSFERASE WBBK-RELATED"/>
    <property type="match status" value="1"/>
</dbReference>
<keyword evidence="4" id="KW-1185">Reference proteome</keyword>
<dbReference type="CDD" id="cd03794">
    <property type="entry name" value="GT4_WbuB-like"/>
    <property type="match status" value="1"/>
</dbReference>
<dbReference type="EMBL" id="CP001037">
    <property type="protein sequence ID" value="ACC81006.1"/>
    <property type="molecule type" value="Genomic_DNA"/>
</dbReference>
<dbReference type="EnsemblBacteria" id="ACC81006">
    <property type="protein sequence ID" value="ACC81006"/>
    <property type="gene ID" value="Npun_F2445"/>
</dbReference>
<evidence type="ECO:0000313" key="4">
    <source>
        <dbReference type="Proteomes" id="UP000001191"/>
    </source>
</evidence>